<feature type="chain" id="PRO_5046293827" evidence="1">
    <location>
        <begin position="17"/>
        <end position="264"/>
    </location>
</feature>
<dbReference type="Pfam" id="PF00024">
    <property type="entry name" value="PAN_1"/>
    <property type="match status" value="1"/>
</dbReference>
<keyword evidence="3" id="KW-1185">Reference proteome</keyword>
<reference evidence="4" key="1">
    <citation type="submission" date="2025-08" db="UniProtKB">
        <authorList>
            <consortium name="RefSeq"/>
        </authorList>
    </citation>
    <scope>IDENTIFICATION</scope>
</reference>
<organism evidence="3 4">
    <name type="scientific">Hydra vulgaris</name>
    <name type="common">Hydra</name>
    <name type="synonym">Hydra attenuata</name>
    <dbReference type="NCBI Taxonomy" id="6087"/>
    <lineage>
        <taxon>Eukaryota</taxon>
        <taxon>Metazoa</taxon>
        <taxon>Cnidaria</taxon>
        <taxon>Hydrozoa</taxon>
        <taxon>Hydroidolina</taxon>
        <taxon>Anthoathecata</taxon>
        <taxon>Aplanulata</taxon>
        <taxon>Hydridae</taxon>
        <taxon>Hydra</taxon>
    </lineage>
</organism>
<feature type="domain" description="Apple" evidence="2">
    <location>
        <begin position="23"/>
        <end position="108"/>
    </location>
</feature>
<evidence type="ECO:0000256" key="1">
    <source>
        <dbReference type="SAM" id="SignalP"/>
    </source>
</evidence>
<dbReference type="Gene3D" id="3.50.4.10">
    <property type="entry name" value="Hepatocyte Growth Factor"/>
    <property type="match status" value="1"/>
</dbReference>
<name>A0ABM4DFG7_HYDVU</name>
<keyword evidence="1" id="KW-0732">Signal</keyword>
<evidence type="ECO:0000313" key="4">
    <source>
        <dbReference type="RefSeq" id="XP_065673169.1"/>
    </source>
</evidence>
<dbReference type="GeneID" id="136090442"/>
<dbReference type="PROSITE" id="PS50948">
    <property type="entry name" value="PAN"/>
    <property type="match status" value="1"/>
</dbReference>
<dbReference type="SUPFAM" id="SSF49785">
    <property type="entry name" value="Galactose-binding domain-like"/>
    <property type="match status" value="1"/>
</dbReference>
<accession>A0ABM4DFG7</accession>
<dbReference type="RefSeq" id="XP_065673169.1">
    <property type="nucleotide sequence ID" value="XM_065817097.1"/>
</dbReference>
<dbReference type="InterPro" id="IPR003609">
    <property type="entry name" value="Pan_app"/>
</dbReference>
<dbReference type="Proteomes" id="UP001652625">
    <property type="component" value="Chromosome 14"/>
</dbReference>
<dbReference type="InterPro" id="IPR008979">
    <property type="entry name" value="Galactose-bd-like_sf"/>
</dbReference>
<proteinExistence type="predicted"/>
<evidence type="ECO:0000259" key="2">
    <source>
        <dbReference type="PROSITE" id="PS50948"/>
    </source>
</evidence>
<feature type="signal peptide" evidence="1">
    <location>
        <begin position="1"/>
        <end position="16"/>
    </location>
</feature>
<protein>
    <submittedName>
        <fullName evidence="4">Uncharacterized protein LOC136090442</fullName>
    </submittedName>
</protein>
<evidence type="ECO:0000313" key="3">
    <source>
        <dbReference type="Proteomes" id="UP001652625"/>
    </source>
</evidence>
<dbReference type="Gene3D" id="2.60.120.260">
    <property type="entry name" value="Galactose-binding domain-like"/>
    <property type="match status" value="1"/>
</dbReference>
<sequence length="264" mass="29868">MILNLYLIWQFSSVTSFITRLPCKLYAKFDKVENAYMNGNVIKLLNNVNSSDCAVACVSNFNCTLVNWKEDEMICELISDPNPQQISKDFWMILQPDNTNNKIVGQICEQVNPCDSTQVCRDVCDSSNKHTFSCIPNNDVSRGATPTLSSTFQNNPVLDKAIDGDLATLCATDFGEITWFKLDLHYIYQLTKIVIFIRSDGYQEGMIGNILIVSENDQYLNAPIIATLTSDHEQIFIGLYTGRYIFIIQKNSFLVALAEIYVFV</sequence>
<gene>
    <name evidence="4" type="primary">LOC136090442</name>
</gene>